<reference evidence="2 3" key="1">
    <citation type="submission" date="2018-12" db="EMBL/GenBank/DDBJ databases">
        <title>Venturia inaequalis Genome Resource.</title>
        <authorList>
            <person name="Lichtner F.J."/>
        </authorList>
    </citation>
    <scope>NUCLEOTIDE SEQUENCE [LARGE SCALE GENOMIC DNA]</scope>
    <source>
        <strain evidence="2 3">120213</strain>
    </source>
</reference>
<protein>
    <submittedName>
        <fullName evidence="2">Uncharacterized protein</fullName>
    </submittedName>
</protein>
<feature type="compositionally biased region" description="Low complexity" evidence="1">
    <location>
        <begin position="46"/>
        <end position="68"/>
    </location>
</feature>
<dbReference type="EMBL" id="WNWS01000093">
    <property type="protein sequence ID" value="KAE9981161.1"/>
    <property type="molecule type" value="Genomic_DNA"/>
</dbReference>
<evidence type="ECO:0000256" key="1">
    <source>
        <dbReference type="SAM" id="MobiDB-lite"/>
    </source>
</evidence>
<evidence type="ECO:0000313" key="3">
    <source>
        <dbReference type="Proteomes" id="UP000447873"/>
    </source>
</evidence>
<dbReference type="PANTHER" id="PTHR42037">
    <property type="match status" value="1"/>
</dbReference>
<dbReference type="Pfam" id="PF14441">
    <property type="entry name" value="OTT_1508_deam"/>
    <property type="match status" value="1"/>
</dbReference>
<feature type="compositionally biased region" description="Polar residues" evidence="1">
    <location>
        <begin position="83"/>
        <end position="116"/>
    </location>
</feature>
<name>A0A8H3Z696_VENIN</name>
<comment type="caution">
    <text evidence="2">The sequence shown here is derived from an EMBL/GenBank/DDBJ whole genome shotgun (WGS) entry which is preliminary data.</text>
</comment>
<feature type="region of interest" description="Disordered" evidence="1">
    <location>
        <begin position="1"/>
        <end position="164"/>
    </location>
</feature>
<feature type="compositionally biased region" description="Polar residues" evidence="1">
    <location>
        <begin position="22"/>
        <end position="38"/>
    </location>
</feature>
<sequence>MDLCSTKPKVAEKEKQKKSTPAKVQSSSKAESSGSFDSQRPKKSRLAASSLSTKKSPSTKSAPPKRSPQLPTNPVSAAKSLPATKSPSKISMPQPLFLSQPSKKPSSEVKSMTATRSPYKKPTPPNSVSKPSKKSCTANKSSQTSPSPLEAHLPRQSRPEPTEHSPKLIKRFYEPLILLHTLGNVRGESDSCEPSRRSSFSGLSSKDRRRQFLDALAFVCDYERGGDSVAAIGLESTPQCHVFWVAANTCPKKKMVPFVRSLLEELKSMGMNRISIEQSTVLIAKQCLRFGERRIKGTIQMLQKQIEKCQRLFLRSVSDDGPSDKKKALSVDEVFIWLRRFQHLHLDEPGIYNICFFAYENRKCTAMRSLGSLSQEPTHFAGTDAPHLEYKQLRHLVGRLAHQFRTAKKIASHGSALLYLLDDCKVSSIIPPKTLDPPLPAAEDKLLDGILTRMLPKDSADLPKYRQDLEFMSTHFQLATRLLAQYRNRNFKPRVHAELQILEHFHLNNLDFEDSDRYIACSKPACYCCALYIRHHHGSFVVPESHRKIWLNWRPPDVEAHEKKAQEKILNAMIADIRKEAFDQIAGRTKRSHWRPDSFTGITVSTRQEFGDQDIETDVEEEFESEGLLV</sequence>
<dbReference type="PANTHER" id="PTHR42037:SF1">
    <property type="match status" value="1"/>
</dbReference>
<evidence type="ECO:0000313" key="2">
    <source>
        <dbReference type="EMBL" id="KAE9981161.1"/>
    </source>
</evidence>
<feature type="compositionally biased region" description="Polar residues" evidence="1">
    <location>
        <begin position="136"/>
        <end position="147"/>
    </location>
</feature>
<gene>
    <name evidence="2" type="ORF">EG328_011837</name>
</gene>
<proteinExistence type="predicted"/>
<organism evidence="2 3">
    <name type="scientific">Venturia inaequalis</name>
    <name type="common">Apple scab fungus</name>
    <dbReference type="NCBI Taxonomy" id="5025"/>
    <lineage>
        <taxon>Eukaryota</taxon>
        <taxon>Fungi</taxon>
        <taxon>Dikarya</taxon>
        <taxon>Ascomycota</taxon>
        <taxon>Pezizomycotina</taxon>
        <taxon>Dothideomycetes</taxon>
        <taxon>Pleosporomycetidae</taxon>
        <taxon>Venturiales</taxon>
        <taxon>Venturiaceae</taxon>
        <taxon>Venturia</taxon>
    </lineage>
</organism>
<dbReference type="Proteomes" id="UP000447873">
    <property type="component" value="Unassembled WGS sequence"/>
</dbReference>
<dbReference type="AlphaFoldDB" id="A0A8H3Z696"/>
<dbReference type="InterPro" id="IPR027796">
    <property type="entry name" value="OTT_1508_deam-like"/>
</dbReference>
<accession>A0A8H3Z696</accession>